<reference evidence="1" key="1">
    <citation type="submission" date="2023-06" db="EMBL/GenBank/DDBJ databases">
        <title>Survivors Of The Sea: Transcriptome response of Skeletonema marinoi to long-term dormancy.</title>
        <authorList>
            <person name="Pinder M.I.M."/>
            <person name="Kourtchenko O."/>
            <person name="Robertson E.K."/>
            <person name="Larsson T."/>
            <person name="Maumus F."/>
            <person name="Osuna-Cruz C.M."/>
            <person name="Vancaester E."/>
            <person name="Stenow R."/>
            <person name="Vandepoele K."/>
            <person name="Ploug H."/>
            <person name="Bruchert V."/>
            <person name="Godhe A."/>
            <person name="Topel M."/>
        </authorList>
    </citation>
    <scope>NUCLEOTIDE SEQUENCE</scope>
    <source>
        <strain evidence="1">R05AC</strain>
    </source>
</reference>
<comment type="caution">
    <text evidence="1">The sequence shown here is derived from an EMBL/GenBank/DDBJ whole genome shotgun (WGS) entry which is preliminary data.</text>
</comment>
<accession>A0AAD8XRA3</accession>
<organism evidence="1 2">
    <name type="scientific">Skeletonema marinoi</name>
    <dbReference type="NCBI Taxonomy" id="267567"/>
    <lineage>
        <taxon>Eukaryota</taxon>
        <taxon>Sar</taxon>
        <taxon>Stramenopiles</taxon>
        <taxon>Ochrophyta</taxon>
        <taxon>Bacillariophyta</taxon>
        <taxon>Coscinodiscophyceae</taxon>
        <taxon>Thalassiosirophycidae</taxon>
        <taxon>Thalassiosirales</taxon>
        <taxon>Skeletonemataceae</taxon>
        <taxon>Skeletonema</taxon>
        <taxon>Skeletonema marinoi-dohrnii complex</taxon>
    </lineage>
</organism>
<protein>
    <submittedName>
        <fullName evidence="1">Uncharacterized protein</fullName>
    </submittedName>
</protein>
<proteinExistence type="predicted"/>
<evidence type="ECO:0000313" key="1">
    <source>
        <dbReference type="EMBL" id="KAK1732369.1"/>
    </source>
</evidence>
<dbReference type="InterPro" id="IPR052055">
    <property type="entry name" value="Hepadnavirus_pol/RT"/>
</dbReference>
<dbReference type="EMBL" id="JATAAI010000069">
    <property type="protein sequence ID" value="KAK1732369.1"/>
    <property type="molecule type" value="Genomic_DNA"/>
</dbReference>
<evidence type="ECO:0000313" key="2">
    <source>
        <dbReference type="Proteomes" id="UP001224775"/>
    </source>
</evidence>
<dbReference type="InterPro" id="IPR043502">
    <property type="entry name" value="DNA/RNA_pol_sf"/>
</dbReference>
<name>A0AAD8XRA3_9STRA</name>
<dbReference type="Proteomes" id="UP001224775">
    <property type="component" value="Unassembled WGS sequence"/>
</dbReference>
<dbReference type="SUPFAM" id="SSF56672">
    <property type="entry name" value="DNA/RNA polymerases"/>
    <property type="match status" value="1"/>
</dbReference>
<sequence length="637" mass="71317">MQWVVLPVSAVKDLPGLRISPPGVIPQRDRRPRWIVDYSFSGVNAETLPLAAIEAMQFGHALDRILREILLADPSLGPVEMLKVDISDGFYRINLNIEDIPKLGVAFPTQPGEEKLVALPLVLPMGWKNSPPVFVTATETIADLTNQRLRSRIEPRPHALDEAAEAVPSPAPPTCPCAPKILRPPSRALKSYRPPSRSERRVHWRGKYITAQPVGVAVPSQRDPCLPKRVQPVAYIDVFVDDFVALAQQCGNSRRVRRTLLHAIDDVLRPLDKFDEVQRREPVSMKKLKQGDCSWGTIKNVLGWIIDTVSMTVHLPLHRAERLAEILASIPITQKRTSVKKWHRVLGELRSMALALPGARHLFSHMQLALANKVKTRVNLNRGVHDALEDFRWILQDLKRRPTRIAELVPLLASAEGHHDASGKGAGGVWFPAKHLVPRKGYKNQPVLWRLKWPQQIIDQLVSSTNPDGTISNSDLELAGGLLHLEAIAICFDVRERTLLSKTDNLATLFWQRKASATTEKVPAHLLRLFGLHQRFHRYVPRHDYLSGPSNPVADATSPSILSDMDAEQRDSFLRDLRTAKEAITAGVSVGRSKAAGSVWEIWQNYCSELGIDPFLEAIQDKVPILQVCSPWPSHPR</sequence>
<dbReference type="PANTHER" id="PTHR33050">
    <property type="entry name" value="REVERSE TRANSCRIPTASE DOMAIN-CONTAINING PROTEIN"/>
    <property type="match status" value="1"/>
</dbReference>
<gene>
    <name evidence="1" type="ORF">QTG54_016948</name>
</gene>
<dbReference type="AlphaFoldDB" id="A0AAD8XRA3"/>
<dbReference type="PANTHER" id="PTHR33050:SF7">
    <property type="entry name" value="RIBONUCLEASE H"/>
    <property type="match status" value="1"/>
</dbReference>
<keyword evidence="2" id="KW-1185">Reference proteome</keyword>